<dbReference type="EMBL" id="MWPQ01000023">
    <property type="protein sequence ID" value="OPH83784.1"/>
    <property type="molecule type" value="Genomic_DNA"/>
</dbReference>
<feature type="compositionally biased region" description="Low complexity" evidence="1">
    <location>
        <begin position="69"/>
        <end position="81"/>
    </location>
</feature>
<dbReference type="RefSeq" id="WP_079445992.1">
    <property type="nucleotide sequence ID" value="NZ_MWPQ01000023.1"/>
</dbReference>
<dbReference type="AlphaFoldDB" id="A0A1V4I0X2"/>
<organism evidence="3 4">
    <name type="scientific">Nitrobacter vulgaris</name>
    <dbReference type="NCBI Taxonomy" id="29421"/>
    <lineage>
        <taxon>Bacteria</taxon>
        <taxon>Pseudomonadati</taxon>
        <taxon>Pseudomonadota</taxon>
        <taxon>Alphaproteobacteria</taxon>
        <taxon>Hyphomicrobiales</taxon>
        <taxon>Nitrobacteraceae</taxon>
        <taxon>Nitrobacter</taxon>
    </lineage>
</organism>
<comment type="caution">
    <text evidence="3">The sequence shown here is derived from an EMBL/GenBank/DDBJ whole genome shotgun (WGS) entry which is preliminary data.</text>
</comment>
<sequence>MRFLVMAVAVLALFAVPAQAQMGGGKRGHKGGGPAAAGNKPKVDEKAYQEALKRIPDSKEKYDPWAVTKSPAAGKSSKSAQ</sequence>
<feature type="chain" id="PRO_5012030860" description="DUF680 domain-containing protein" evidence="2">
    <location>
        <begin position="21"/>
        <end position="81"/>
    </location>
</feature>
<proteinExistence type="predicted"/>
<evidence type="ECO:0000313" key="3">
    <source>
        <dbReference type="EMBL" id="OPH83784.1"/>
    </source>
</evidence>
<feature type="region of interest" description="Disordered" evidence="1">
    <location>
        <begin position="21"/>
        <end position="81"/>
    </location>
</feature>
<dbReference type="Proteomes" id="UP000189940">
    <property type="component" value="Unassembled WGS sequence"/>
</dbReference>
<evidence type="ECO:0000313" key="4">
    <source>
        <dbReference type="Proteomes" id="UP000189940"/>
    </source>
</evidence>
<evidence type="ECO:0008006" key="5">
    <source>
        <dbReference type="Google" id="ProtNLM"/>
    </source>
</evidence>
<evidence type="ECO:0000256" key="1">
    <source>
        <dbReference type="SAM" id="MobiDB-lite"/>
    </source>
</evidence>
<keyword evidence="4" id="KW-1185">Reference proteome</keyword>
<reference evidence="3 4" key="1">
    <citation type="submission" date="2017-02" db="EMBL/GenBank/DDBJ databases">
        <title>Genome sequence of the nitrite-oxidizing bacterium Nitrobacter vulgaris strain Ab1.</title>
        <authorList>
            <person name="Mellbye B.L."/>
            <person name="Davis E.W."/>
            <person name="Spieck E."/>
            <person name="Chang J.H."/>
            <person name="Bottomley P.J."/>
            <person name="Sayavedra-Soto L.A."/>
        </authorList>
    </citation>
    <scope>NUCLEOTIDE SEQUENCE [LARGE SCALE GENOMIC DNA]</scope>
    <source>
        <strain evidence="3 4">Ab1</strain>
    </source>
</reference>
<name>A0A1V4I0X2_NITVU</name>
<feature type="compositionally biased region" description="Basic and acidic residues" evidence="1">
    <location>
        <begin position="41"/>
        <end position="63"/>
    </location>
</feature>
<feature type="signal peptide" evidence="2">
    <location>
        <begin position="1"/>
        <end position="20"/>
    </location>
</feature>
<protein>
    <recommendedName>
        <fullName evidence="5">DUF680 domain-containing protein</fullName>
    </recommendedName>
</protein>
<gene>
    <name evidence="3" type="ORF">B2M20_05080</name>
</gene>
<keyword evidence="2" id="KW-0732">Signal</keyword>
<evidence type="ECO:0000256" key="2">
    <source>
        <dbReference type="SAM" id="SignalP"/>
    </source>
</evidence>
<accession>A0A1V4I0X2</accession>